<keyword evidence="3" id="KW-1185">Reference proteome</keyword>
<dbReference type="Proteomes" id="UP000298327">
    <property type="component" value="Unassembled WGS sequence"/>
</dbReference>
<dbReference type="AlphaFoldDB" id="A0A4Y9ZCQ7"/>
<accession>A0A4Y9ZCQ7</accession>
<sequence length="259" mass="28557">MVRNLTDHQTSPTALPRDPPLAAFGETQANEVAEYFLSLPEDERPTAIYSSPYYRCLQTSKPASAALGVPIYVEHGLSEWYSPVEPGTGLHPRPSSAANLRNHISEIDDSWSSMWYPSRKGEDVDAVHDRAGGFLEAFVPEVEQRFERKHKRVLLVSHAATVIAITRESVGDRDLPIRVPCCSLTILKRKPLAETVRGGWDALLLADGSHLKEGSQRDWGFDDTQIANGKVINDHGVPGTEGEEDHPVGNQLLGQASRM</sequence>
<dbReference type="Pfam" id="PF00300">
    <property type="entry name" value="His_Phos_1"/>
    <property type="match status" value="1"/>
</dbReference>
<dbReference type="OrthoDB" id="414418at2759"/>
<dbReference type="PANTHER" id="PTHR16469:SF51">
    <property type="entry name" value="TRANSCRIPTION FACTOR TAU 55 KDA SUBUNIT"/>
    <property type="match status" value="1"/>
</dbReference>
<evidence type="ECO:0000313" key="3">
    <source>
        <dbReference type="Proteomes" id="UP000298327"/>
    </source>
</evidence>
<gene>
    <name evidence="2" type="ORF">EVG20_g1068</name>
</gene>
<feature type="region of interest" description="Disordered" evidence="1">
    <location>
        <begin position="1"/>
        <end position="20"/>
    </location>
</feature>
<comment type="caution">
    <text evidence="2">The sequence shown here is derived from an EMBL/GenBank/DDBJ whole genome shotgun (WGS) entry which is preliminary data.</text>
</comment>
<dbReference type="STRING" id="205917.A0A4Y9ZCQ7"/>
<dbReference type="EMBL" id="SEOQ01000031">
    <property type="protein sequence ID" value="TFY71940.1"/>
    <property type="molecule type" value="Genomic_DNA"/>
</dbReference>
<evidence type="ECO:0008006" key="4">
    <source>
        <dbReference type="Google" id="ProtNLM"/>
    </source>
</evidence>
<dbReference type="CDD" id="cd07067">
    <property type="entry name" value="HP_PGM_like"/>
    <property type="match status" value="1"/>
</dbReference>
<reference evidence="2 3" key="1">
    <citation type="submission" date="2019-02" db="EMBL/GenBank/DDBJ databases">
        <title>Genome sequencing of the rare red list fungi Dentipellis fragilis.</title>
        <authorList>
            <person name="Buettner E."/>
            <person name="Kellner H."/>
        </authorList>
    </citation>
    <scope>NUCLEOTIDE SEQUENCE [LARGE SCALE GENOMIC DNA]</scope>
    <source>
        <strain evidence="2 3">DSM 105465</strain>
    </source>
</reference>
<name>A0A4Y9ZCQ7_9AGAM</name>
<organism evidence="2 3">
    <name type="scientific">Dentipellis fragilis</name>
    <dbReference type="NCBI Taxonomy" id="205917"/>
    <lineage>
        <taxon>Eukaryota</taxon>
        <taxon>Fungi</taxon>
        <taxon>Dikarya</taxon>
        <taxon>Basidiomycota</taxon>
        <taxon>Agaricomycotina</taxon>
        <taxon>Agaricomycetes</taxon>
        <taxon>Russulales</taxon>
        <taxon>Hericiaceae</taxon>
        <taxon>Dentipellis</taxon>
    </lineage>
</organism>
<evidence type="ECO:0000256" key="1">
    <source>
        <dbReference type="SAM" id="MobiDB-lite"/>
    </source>
</evidence>
<dbReference type="SUPFAM" id="SSF53254">
    <property type="entry name" value="Phosphoglycerate mutase-like"/>
    <property type="match status" value="1"/>
</dbReference>
<protein>
    <recommendedName>
        <fullName evidence="4">Phosphoglycerate mutase-like protein</fullName>
    </recommendedName>
</protein>
<dbReference type="InterPro" id="IPR051710">
    <property type="entry name" value="Phosphatase_SH3-domain"/>
</dbReference>
<feature type="region of interest" description="Disordered" evidence="1">
    <location>
        <begin position="237"/>
        <end position="259"/>
    </location>
</feature>
<proteinExistence type="predicted"/>
<evidence type="ECO:0000313" key="2">
    <source>
        <dbReference type="EMBL" id="TFY71940.1"/>
    </source>
</evidence>
<dbReference type="InterPro" id="IPR029033">
    <property type="entry name" value="His_PPase_superfam"/>
</dbReference>
<dbReference type="PANTHER" id="PTHR16469">
    <property type="entry name" value="UBIQUITIN-ASSOCIATED AND SH3 DOMAIN-CONTAINING BA-RELATED"/>
    <property type="match status" value="1"/>
</dbReference>
<dbReference type="Gene3D" id="3.40.50.1240">
    <property type="entry name" value="Phosphoglycerate mutase-like"/>
    <property type="match status" value="1"/>
</dbReference>
<dbReference type="InterPro" id="IPR013078">
    <property type="entry name" value="His_Pase_superF_clade-1"/>
</dbReference>